<evidence type="ECO:0000313" key="1">
    <source>
        <dbReference type="EMBL" id="VDN56100.1"/>
    </source>
</evidence>
<reference evidence="4" key="1">
    <citation type="submission" date="2017-02" db="UniProtKB">
        <authorList>
            <consortium name="WormBaseParasite"/>
        </authorList>
    </citation>
    <scope>IDENTIFICATION</scope>
</reference>
<evidence type="ECO:0000313" key="2">
    <source>
        <dbReference type="Proteomes" id="UP000038040"/>
    </source>
</evidence>
<dbReference type="AlphaFoldDB" id="A0A0N4U4J9"/>
<protein>
    <submittedName>
        <fullName evidence="1 4">Uncharacterized protein</fullName>
    </submittedName>
</protein>
<organism evidence="2 4">
    <name type="scientific">Dracunculus medinensis</name>
    <name type="common">Guinea worm</name>
    <dbReference type="NCBI Taxonomy" id="318479"/>
    <lineage>
        <taxon>Eukaryota</taxon>
        <taxon>Metazoa</taxon>
        <taxon>Ecdysozoa</taxon>
        <taxon>Nematoda</taxon>
        <taxon>Chromadorea</taxon>
        <taxon>Rhabditida</taxon>
        <taxon>Spirurina</taxon>
        <taxon>Dracunculoidea</taxon>
        <taxon>Dracunculidae</taxon>
        <taxon>Dracunculus</taxon>
    </lineage>
</organism>
<evidence type="ECO:0000313" key="3">
    <source>
        <dbReference type="Proteomes" id="UP000274756"/>
    </source>
</evidence>
<dbReference type="Proteomes" id="UP000038040">
    <property type="component" value="Unplaced"/>
</dbReference>
<accession>A0A0N4U4J9</accession>
<evidence type="ECO:0000313" key="4">
    <source>
        <dbReference type="WBParaSite" id="DME_0000171301-mRNA-1"/>
    </source>
</evidence>
<dbReference type="Proteomes" id="UP000274756">
    <property type="component" value="Unassembled WGS sequence"/>
</dbReference>
<name>A0A0N4U4J9_DRAME</name>
<dbReference type="EMBL" id="UYYG01001154">
    <property type="protein sequence ID" value="VDN56100.1"/>
    <property type="molecule type" value="Genomic_DNA"/>
</dbReference>
<sequence length="176" mass="20314">MQNPSLIAELARYTPLNNVYSARMSHYISFCLTQRVFGNYFAHKVCNEAINILHQEFVESKEQLKILIDKASVREVVSSFNVLYGFFVHRAEILPQPGDYQESEAVEKMYLELEKLSAELMSQEAKQSLKESLNTLTTPEKEAMFGRGRQVCAKISKAILDKIIEVWLLSHHRFLK</sequence>
<dbReference type="WBParaSite" id="DME_0000171301-mRNA-1">
    <property type="protein sequence ID" value="DME_0000171301-mRNA-1"/>
    <property type="gene ID" value="DME_0000171301"/>
</dbReference>
<proteinExistence type="predicted"/>
<gene>
    <name evidence="1" type="ORF">DME_LOCUS6073</name>
</gene>
<reference evidence="1 3" key="2">
    <citation type="submission" date="2018-11" db="EMBL/GenBank/DDBJ databases">
        <authorList>
            <consortium name="Pathogen Informatics"/>
        </authorList>
    </citation>
    <scope>NUCLEOTIDE SEQUENCE [LARGE SCALE GENOMIC DNA]</scope>
</reference>
<keyword evidence="3" id="KW-1185">Reference proteome</keyword>